<evidence type="ECO:0000259" key="6">
    <source>
        <dbReference type="Pfam" id="PF00591"/>
    </source>
</evidence>
<keyword evidence="9" id="KW-1185">Reference proteome</keyword>
<protein>
    <recommendedName>
        <fullName evidence="5">Anthranilate phosphoribosyltransferase</fullName>
        <ecNumber evidence="5">2.4.2.18</ecNumber>
    </recommendedName>
</protein>
<gene>
    <name evidence="5 8" type="primary">trpD</name>
    <name evidence="8" type="ORF">GCM10025883_18680</name>
</gene>
<dbReference type="InterPro" id="IPR017459">
    <property type="entry name" value="Glycosyl_Trfase_fam3_N_dom"/>
</dbReference>
<dbReference type="InterPro" id="IPR035902">
    <property type="entry name" value="Nuc_phospho_transferase"/>
</dbReference>
<dbReference type="InterPro" id="IPR036320">
    <property type="entry name" value="Glycosyl_Trfase_fam3_N_dom_sf"/>
</dbReference>
<feature type="binding site" evidence="5">
    <location>
        <position position="83"/>
    </location>
    <ligand>
        <name>5-phospho-alpha-D-ribose 1-diphosphate</name>
        <dbReference type="ChEBI" id="CHEBI:58017"/>
    </ligand>
</feature>
<comment type="subunit">
    <text evidence="5">Homodimer.</text>
</comment>
<feature type="binding site" evidence="5">
    <location>
        <position position="95"/>
    </location>
    <ligand>
        <name>Mg(2+)</name>
        <dbReference type="ChEBI" id="CHEBI:18420"/>
        <label>1</label>
    </ligand>
</feature>
<keyword evidence="2 5" id="KW-0808">Transferase</keyword>
<comment type="function">
    <text evidence="5">Catalyzes the transfer of the phosphoribosyl group of 5-phosphorylribose-1-pyrophosphate (PRPP) to anthranilate to yield N-(5'-phosphoribosyl)-anthranilate (PRA).</text>
</comment>
<organism evidence="8 9">
    <name type="scientific">Mobilicoccus caccae</name>
    <dbReference type="NCBI Taxonomy" id="1859295"/>
    <lineage>
        <taxon>Bacteria</taxon>
        <taxon>Bacillati</taxon>
        <taxon>Actinomycetota</taxon>
        <taxon>Actinomycetes</taxon>
        <taxon>Micrococcales</taxon>
        <taxon>Dermatophilaceae</taxon>
        <taxon>Mobilicoccus</taxon>
    </lineage>
</organism>
<feature type="binding site" evidence="5">
    <location>
        <begin position="111"/>
        <end position="119"/>
    </location>
    <ligand>
        <name>5-phospho-alpha-D-ribose 1-diphosphate</name>
        <dbReference type="ChEBI" id="CHEBI:58017"/>
    </ligand>
</feature>
<dbReference type="Gene3D" id="3.40.1030.10">
    <property type="entry name" value="Nucleoside phosphorylase/phosphoribosyltransferase catalytic domain"/>
    <property type="match status" value="1"/>
</dbReference>
<dbReference type="HAMAP" id="MF_00211">
    <property type="entry name" value="TrpD"/>
    <property type="match status" value="1"/>
</dbReference>
<comment type="similarity">
    <text evidence="5">Belongs to the anthranilate phosphoribosyltransferase family.</text>
</comment>
<comment type="caution">
    <text evidence="8">The sequence shown here is derived from an EMBL/GenBank/DDBJ whole genome shotgun (WGS) entry which is preliminary data.</text>
</comment>
<dbReference type="InterPro" id="IPR000312">
    <property type="entry name" value="Glycosyl_Trfase_fam3"/>
</dbReference>
<dbReference type="SUPFAM" id="SSF47648">
    <property type="entry name" value="Nucleoside phosphorylase/phosphoribosyltransferase N-terminal domain"/>
    <property type="match status" value="1"/>
</dbReference>
<feature type="binding site" evidence="5">
    <location>
        <position position="228"/>
    </location>
    <ligand>
        <name>Mg(2+)</name>
        <dbReference type="ChEBI" id="CHEBI:18420"/>
        <label>2</label>
    </ligand>
</feature>
<dbReference type="EMBL" id="BSUO01000001">
    <property type="protein sequence ID" value="GMA39823.1"/>
    <property type="molecule type" value="Genomic_DNA"/>
</dbReference>
<dbReference type="InterPro" id="IPR005940">
    <property type="entry name" value="Anthranilate_Pribosyl_Tfrase"/>
</dbReference>
<dbReference type="PANTHER" id="PTHR43285:SF2">
    <property type="entry name" value="ANTHRANILATE PHOSPHORIBOSYLTRANSFERASE"/>
    <property type="match status" value="1"/>
</dbReference>
<dbReference type="Proteomes" id="UP001157126">
    <property type="component" value="Unassembled WGS sequence"/>
</dbReference>
<feature type="binding site" evidence="5">
    <location>
        <position position="114"/>
    </location>
    <ligand>
        <name>anthranilate</name>
        <dbReference type="ChEBI" id="CHEBI:16567"/>
        <label>1</label>
    </ligand>
</feature>
<dbReference type="GO" id="GO:0016757">
    <property type="term" value="F:glycosyltransferase activity"/>
    <property type="evidence" value="ECO:0007669"/>
    <property type="project" value="UniProtKB-KW"/>
</dbReference>
<evidence type="ECO:0000256" key="1">
    <source>
        <dbReference type="ARBA" id="ARBA00022676"/>
    </source>
</evidence>
<comment type="cofactor">
    <cofactor evidence="5">
        <name>Mg(2+)</name>
        <dbReference type="ChEBI" id="CHEBI:18420"/>
    </cofactor>
    <text evidence="5">Binds 2 magnesium ions per monomer.</text>
</comment>
<evidence type="ECO:0000256" key="4">
    <source>
        <dbReference type="ARBA" id="ARBA00023141"/>
    </source>
</evidence>
<accession>A0ABQ6IRC7</accession>
<comment type="catalytic activity">
    <reaction evidence="5">
        <text>N-(5-phospho-beta-D-ribosyl)anthranilate + diphosphate = 5-phospho-alpha-D-ribose 1-diphosphate + anthranilate</text>
        <dbReference type="Rhea" id="RHEA:11768"/>
        <dbReference type="ChEBI" id="CHEBI:16567"/>
        <dbReference type="ChEBI" id="CHEBI:18277"/>
        <dbReference type="ChEBI" id="CHEBI:33019"/>
        <dbReference type="ChEBI" id="CHEBI:58017"/>
        <dbReference type="EC" id="2.4.2.18"/>
    </reaction>
</comment>
<dbReference type="NCBIfam" id="TIGR01245">
    <property type="entry name" value="trpD"/>
    <property type="match status" value="1"/>
</dbReference>
<evidence type="ECO:0000256" key="3">
    <source>
        <dbReference type="ARBA" id="ARBA00022822"/>
    </source>
</evidence>
<feature type="domain" description="Glycosyl transferase family 3 N-terminal" evidence="7">
    <location>
        <begin position="8"/>
        <end position="69"/>
    </location>
</feature>
<comment type="caution">
    <text evidence="5">Lacks conserved residue(s) required for the propagation of feature annotation.</text>
</comment>
<feature type="binding site" evidence="5">
    <location>
        <begin position="86"/>
        <end position="87"/>
    </location>
    <ligand>
        <name>5-phospho-alpha-D-ribose 1-diphosphate</name>
        <dbReference type="ChEBI" id="CHEBI:58017"/>
    </ligand>
</feature>
<keyword evidence="5" id="KW-0028">Amino-acid biosynthesis</keyword>
<feature type="binding site" evidence="5">
    <location>
        <position position="169"/>
    </location>
    <ligand>
        <name>anthranilate</name>
        <dbReference type="ChEBI" id="CHEBI:16567"/>
        <label>2</label>
    </ligand>
</feature>
<feature type="binding site" evidence="5">
    <location>
        <position position="123"/>
    </location>
    <ligand>
        <name>5-phospho-alpha-D-ribose 1-diphosphate</name>
        <dbReference type="ChEBI" id="CHEBI:58017"/>
    </ligand>
</feature>
<dbReference type="PANTHER" id="PTHR43285">
    <property type="entry name" value="ANTHRANILATE PHOSPHORIBOSYLTRANSFERASE"/>
    <property type="match status" value="1"/>
</dbReference>
<evidence type="ECO:0000259" key="7">
    <source>
        <dbReference type="Pfam" id="PF02885"/>
    </source>
</evidence>
<dbReference type="EC" id="2.4.2.18" evidence="5"/>
<evidence type="ECO:0000313" key="8">
    <source>
        <dbReference type="EMBL" id="GMA39823.1"/>
    </source>
</evidence>
<keyword evidence="4 5" id="KW-0057">Aromatic amino acid biosynthesis</keyword>
<dbReference type="Pfam" id="PF02885">
    <property type="entry name" value="Glycos_trans_3N"/>
    <property type="match status" value="1"/>
</dbReference>
<feature type="binding site" evidence="5">
    <location>
        <position position="227"/>
    </location>
    <ligand>
        <name>Mg(2+)</name>
        <dbReference type="ChEBI" id="CHEBI:18420"/>
        <label>2</label>
    </ligand>
</feature>
<feature type="binding site" evidence="5">
    <location>
        <begin position="93"/>
        <end position="96"/>
    </location>
    <ligand>
        <name>5-phospho-alpha-D-ribose 1-diphosphate</name>
        <dbReference type="ChEBI" id="CHEBI:58017"/>
    </ligand>
</feature>
<keyword evidence="5" id="KW-0460">Magnesium</keyword>
<evidence type="ECO:0000256" key="5">
    <source>
        <dbReference type="HAMAP-Rule" id="MF_00211"/>
    </source>
</evidence>
<sequence>MQEHTWPDVLGSLIAREDLSPASASWAMQRIMTGEASPDRIAGFVMALQTKGVSVSELVGIADEMLAHARRIDVPAPSLDIVGTGGDRQNTVNISTMSAIVAASAGATVVKHGNRAASSKSGTADCLEALGVVLSLGPELVVEVARRVGITFCFAQDFHPSMRHAAGPRRELGVPTVFNLLGPLTNPAQPTFAAVGVAALPAAPLVAGVFASRGRDAAVFRGRDGLDELTVTGPSDVWWVRDGSVMQYVADPAEVGLGTHSLESLRGGEPEENAQVVRDLLAGDSEGRMAAVRDAVLLNAGIALTVVHDGETTTVGDQETFVEGLRGGVERAGAAIDSGAAADKLRQWTEASREVDPG</sequence>
<dbReference type="Gene3D" id="1.20.970.10">
    <property type="entry name" value="Transferase, Pyrimidine Nucleoside Phosphorylase, Chain C"/>
    <property type="match status" value="1"/>
</dbReference>
<feature type="binding site" evidence="5">
    <location>
        <position position="83"/>
    </location>
    <ligand>
        <name>anthranilate</name>
        <dbReference type="ChEBI" id="CHEBI:16567"/>
        <label>1</label>
    </ligand>
</feature>
<proteinExistence type="inferred from homology"/>
<feature type="binding site" evidence="5">
    <location>
        <position position="228"/>
    </location>
    <ligand>
        <name>Mg(2+)</name>
        <dbReference type="ChEBI" id="CHEBI:18420"/>
        <label>1</label>
    </ligand>
</feature>
<keyword evidence="5" id="KW-0479">Metal-binding</keyword>
<dbReference type="Pfam" id="PF00591">
    <property type="entry name" value="Glycos_transf_3"/>
    <property type="match status" value="1"/>
</dbReference>
<evidence type="ECO:0000256" key="2">
    <source>
        <dbReference type="ARBA" id="ARBA00022679"/>
    </source>
</evidence>
<keyword evidence="3 5" id="KW-0822">Tryptophan biosynthesis</keyword>
<name>A0ABQ6IRC7_9MICO</name>
<evidence type="ECO:0000313" key="9">
    <source>
        <dbReference type="Proteomes" id="UP001157126"/>
    </source>
</evidence>
<comment type="pathway">
    <text evidence="5">Amino-acid biosynthesis; L-tryptophan biosynthesis; L-tryptophan from chorismate: step 2/5.</text>
</comment>
<feature type="binding site" evidence="5">
    <location>
        <position position="91"/>
    </location>
    <ligand>
        <name>5-phospho-alpha-D-ribose 1-diphosphate</name>
        <dbReference type="ChEBI" id="CHEBI:58017"/>
    </ligand>
</feature>
<feature type="domain" description="Glycosyl transferase family 3" evidence="6">
    <location>
        <begin position="78"/>
        <end position="341"/>
    </location>
</feature>
<dbReference type="RefSeq" id="WP_284303633.1">
    <property type="nucleotide sequence ID" value="NZ_BSUO01000001.1"/>
</dbReference>
<reference evidence="9" key="1">
    <citation type="journal article" date="2019" name="Int. J. Syst. Evol. Microbiol.">
        <title>The Global Catalogue of Microorganisms (GCM) 10K type strain sequencing project: providing services to taxonomists for standard genome sequencing and annotation.</title>
        <authorList>
            <consortium name="The Broad Institute Genomics Platform"/>
            <consortium name="The Broad Institute Genome Sequencing Center for Infectious Disease"/>
            <person name="Wu L."/>
            <person name="Ma J."/>
        </authorList>
    </citation>
    <scope>NUCLEOTIDE SEQUENCE [LARGE SCALE GENOMIC DNA]</scope>
    <source>
        <strain evidence="9">NBRC 113072</strain>
    </source>
</reference>
<dbReference type="SUPFAM" id="SSF52418">
    <property type="entry name" value="Nucleoside phosphorylase/phosphoribosyltransferase catalytic domain"/>
    <property type="match status" value="1"/>
</dbReference>
<keyword evidence="1 5" id="KW-0328">Glycosyltransferase</keyword>